<sequence>MSDLMIHTRCLSVRDPWGTYLSMHPSRRAIRPSKYNIRRGARHVPQNIVSIAARDTSLEMVHPL</sequence>
<evidence type="ECO:0000313" key="1">
    <source>
        <dbReference type="EMBL" id="JAP16341.1"/>
    </source>
</evidence>
<dbReference type="AlphaFoldDB" id="A0A0V0H7K5"/>
<proteinExistence type="predicted"/>
<protein>
    <submittedName>
        <fullName evidence="1">Putative ovule protein</fullName>
    </submittedName>
</protein>
<dbReference type="EMBL" id="GEDG01023955">
    <property type="protein sequence ID" value="JAP16341.1"/>
    <property type="molecule type" value="Transcribed_RNA"/>
</dbReference>
<accession>A0A0V0H7K5</accession>
<name>A0A0V0H7K5_SOLCH</name>
<organism evidence="1">
    <name type="scientific">Solanum chacoense</name>
    <name type="common">Chaco potato</name>
    <dbReference type="NCBI Taxonomy" id="4108"/>
    <lineage>
        <taxon>Eukaryota</taxon>
        <taxon>Viridiplantae</taxon>
        <taxon>Streptophyta</taxon>
        <taxon>Embryophyta</taxon>
        <taxon>Tracheophyta</taxon>
        <taxon>Spermatophyta</taxon>
        <taxon>Magnoliopsida</taxon>
        <taxon>eudicotyledons</taxon>
        <taxon>Gunneridae</taxon>
        <taxon>Pentapetalae</taxon>
        <taxon>asterids</taxon>
        <taxon>lamiids</taxon>
        <taxon>Solanales</taxon>
        <taxon>Solanaceae</taxon>
        <taxon>Solanoideae</taxon>
        <taxon>Solaneae</taxon>
        <taxon>Solanum</taxon>
    </lineage>
</organism>
<reference evidence="1" key="1">
    <citation type="submission" date="2015-12" db="EMBL/GenBank/DDBJ databases">
        <title>Gene expression during late stages of embryo sac development: a critical building block for successful pollen-pistil interactions.</title>
        <authorList>
            <person name="Liu Y."/>
            <person name="Joly V."/>
            <person name="Sabar M."/>
            <person name="Matton D.P."/>
        </authorList>
    </citation>
    <scope>NUCLEOTIDE SEQUENCE</scope>
</reference>